<dbReference type="Gene3D" id="1.10.150.400">
    <property type="match status" value="1"/>
</dbReference>
<dbReference type="AlphaFoldDB" id="A0AB34QGN4"/>
<comment type="caution">
    <text evidence="1">The sequence shown here is derived from an EMBL/GenBank/DDBJ whole genome shotgun (WGS) entry which is preliminary data.</text>
</comment>
<dbReference type="InterPro" id="IPR023214">
    <property type="entry name" value="HAD_sf"/>
</dbReference>
<dbReference type="Proteomes" id="UP000234181">
    <property type="component" value="Unassembled WGS sequence"/>
</dbReference>
<proteinExistence type="predicted"/>
<reference evidence="5 6" key="4">
    <citation type="submission" date="2017-10" db="EMBL/GenBank/DDBJ databases">
        <authorList>
            <person name="Regsiter A."/>
            <person name="William W."/>
        </authorList>
    </citation>
    <scope>NUCLEOTIDE SEQUENCE [LARGE SCALE GENOMIC DNA]</scope>
    <source>
        <strain evidence="3 6">CFBP6984</strain>
        <strain evidence="2 5">CFBP7430</strain>
    </source>
</reference>
<accession>A0AB34QGN4</accession>
<evidence type="ECO:0000313" key="4">
    <source>
        <dbReference type="Proteomes" id="UP000031180"/>
    </source>
</evidence>
<protein>
    <submittedName>
        <fullName evidence="2">Xsa-associated protein</fullName>
    </submittedName>
</protein>
<dbReference type="EMBL" id="OCYS01000002">
    <property type="protein sequence ID" value="SON76417.1"/>
    <property type="molecule type" value="Genomic_DNA"/>
</dbReference>
<dbReference type="Proteomes" id="UP000234166">
    <property type="component" value="Unassembled WGS sequence"/>
</dbReference>
<dbReference type="InterPro" id="IPR036412">
    <property type="entry name" value="HAD-like_sf"/>
</dbReference>
<evidence type="ECO:0000313" key="2">
    <source>
        <dbReference type="EMBL" id="SON76417.1"/>
    </source>
</evidence>
<keyword evidence="6" id="KW-1185">Reference proteome</keyword>
<dbReference type="SUPFAM" id="SSF56784">
    <property type="entry name" value="HAD-like"/>
    <property type="match status" value="1"/>
</dbReference>
<evidence type="ECO:0000313" key="3">
    <source>
        <dbReference type="EMBL" id="SON77773.1"/>
    </source>
</evidence>
<dbReference type="EMBL" id="OCYT01000046">
    <property type="protein sequence ID" value="SON77773.1"/>
    <property type="molecule type" value="Genomic_DNA"/>
</dbReference>
<sequence>MKGIAPHALLEVWRHAAEGKTVASFDCFDTLLWRGVGAPNQVFCELAGKPPFSTQGYTAYHRVAAESLARRVRFEQREVPEVTLREVYQQLFPEPDGAAQIAACMSYEQDAESSICFVAPAVLACMREARRLGMSVIVVSDTCFSAGQLRALIASVSPEVDELVDQIFCSSDYRIGKARQLWHCVLGELCATPDTIMHLGDNPIADVQAPSKLGIACLRLDRYAGAAEAVLRRREFATRLMFSGVGETRSVWTLYDGLECQTQSGRTSWHGELGWHLLGPVVFAFAKTLADEFADRTRDTDQPTVRFAFLMRDAHLLRNAADIVAPNEPHPSLHISRKTAFSASFDNDHAIQNFVKLSTLEYRLSPAQCGACLLLNDEERARFTEAFIAKEDTPRAINDFFSAQMLDAIKTRSKAFRGRLITHIVAQTGLKRGDTLCLVDTGYNGTIQYLLCDVLRKEMDVTVIGRYLIYRQNLRLRGQASGLIDASWLDQGLIHALTQSGLAFLEAMCAGGGGSVVDYEPTGHPVCNAEIVRRPLWMGACQRMALMFVDQVCAVPASALPKLTRSRLRESALTNLGAMLFFPSERELSEISQMQWDVNLGGDICHDVCDPKKGVSGLRRRGLLYLTGGGEFRSNGPFELRHAGADQLTLYMACVRNGLPMTEPALSYRRIALPLTFAFEENVVRRCVPAHATYDGYYTAVFPLGQCTVRVEIGALTQWLQIESVTSFPAEAYGRMSETSGPQLRFETTDYVLDGVTRHGGGLLECGRTAAMTFAPIPEGTSDYIRVAFRPVTLHDGAQPQCDDPLLPAAFSSAAALFADGAGDDCGGKDESAAISRYAAVVDGKLAAAASVLNAALYTAL</sequence>
<evidence type="ECO:0000313" key="6">
    <source>
        <dbReference type="Proteomes" id="UP000234181"/>
    </source>
</evidence>
<dbReference type="Proteomes" id="UP000031180">
    <property type="component" value="Unassembled WGS sequence"/>
</dbReference>
<dbReference type="EMBL" id="JWTI02000045">
    <property type="protein sequence ID" value="KHS36388.1"/>
    <property type="molecule type" value="Genomic_DNA"/>
</dbReference>
<dbReference type="Gene3D" id="3.40.50.1000">
    <property type="entry name" value="HAD superfamily/HAD-like"/>
    <property type="match status" value="1"/>
</dbReference>
<organism evidence="1 4">
    <name type="scientific">Xanthomonas campestris pv. phaseoli</name>
    <dbReference type="NCBI Taxonomy" id="317013"/>
    <lineage>
        <taxon>Bacteria</taxon>
        <taxon>Pseudomonadati</taxon>
        <taxon>Pseudomonadota</taxon>
        <taxon>Gammaproteobacteria</taxon>
        <taxon>Lysobacterales</taxon>
        <taxon>Lysobacteraceae</taxon>
        <taxon>Xanthomonas</taxon>
    </lineage>
</organism>
<reference evidence="1" key="1">
    <citation type="journal article" date="2015" name="Front. Microbiol.">
        <title>Genome sequencing reveals a new lineage associated with lablab bean and genetic exchange between pv. and subsp.</title>
        <authorList>
            <person name="Aritua V."/>
            <person name="Harrison J."/>
            <person name="Sapp M."/>
            <person name="Buruchara R."/>
            <person name="Smith J."/>
            <person name="Studholme D.J."/>
        </authorList>
    </citation>
    <scope>NUCLEOTIDE SEQUENCE</scope>
    <source>
        <strain evidence="1">NCPPB 1138</strain>
    </source>
</reference>
<reference evidence="4" key="2">
    <citation type="submission" date="2015-04" db="EMBL/GenBank/DDBJ databases">
        <title>Genome sequencing of pathogens of bean.</title>
        <authorList>
            <person name="Harrison J.W."/>
            <person name="Aritua V."/>
            <person name="Sapp M."/>
            <person name="Smith J."/>
            <person name="Studholme D.J."/>
        </authorList>
    </citation>
    <scope>NUCLEOTIDE SEQUENCE [LARGE SCALE GENOMIC DNA]</scope>
    <source>
        <strain evidence="4">NCPPB 1138</strain>
    </source>
</reference>
<gene>
    <name evidence="2" type="primary">xapK</name>
    <name evidence="1" type="ORF">RN20_13965</name>
    <name evidence="3" type="ORF">XAP6984_140032</name>
    <name evidence="2" type="ORF">XAP7430_100013</name>
</gene>
<reference evidence="1" key="3">
    <citation type="submission" date="2015-04" db="EMBL/GenBank/DDBJ databases">
        <authorList>
            <person name="Harrison J.W."/>
            <person name="Aritua V."/>
            <person name="Sapp M."/>
            <person name="Smith J."/>
            <person name="Studholme D.J."/>
        </authorList>
    </citation>
    <scope>NUCLEOTIDE SEQUENCE</scope>
    <source>
        <strain evidence="1">NCPPB 1138</strain>
    </source>
</reference>
<evidence type="ECO:0000313" key="5">
    <source>
        <dbReference type="Proteomes" id="UP000234166"/>
    </source>
</evidence>
<evidence type="ECO:0000313" key="1">
    <source>
        <dbReference type="EMBL" id="KHS36388.1"/>
    </source>
</evidence>
<name>A0AB34QGN4_XANCH</name>